<gene>
    <name evidence="17" type="ORF">CUJ83_03960</name>
</gene>
<evidence type="ECO:0000256" key="5">
    <source>
        <dbReference type="ARBA" id="ARBA00022490"/>
    </source>
</evidence>
<dbReference type="GO" id="GO:0005524">
    <property type="term" value="F:ATP binding"/>
    <property type="evidence" value="ECO:0007669"/>
    <property type="project" value="UniProtKB-KW"/>
</dbReference>
<accession>A0AAP2W5B4</accession>
<dbReference type="HAMAP" id="MF_00339">
    <property type="entry name" value="Phosphofructokinase_I_B1"/>
    <property type="match status" value="1"/>
</dbReference>
<dbReference type="Pfam" id="PF00365">
    <property type="entry name" value="PFK"/>
    <property type="match status" value="1"/>
</dbReference>
<dbReference type="Gene3D" id="3.40.50.460">
    <property type="entry name" value="Phosphofructokinase domain"/>
    <property type="match status" value="1"/>
</dbReference>
<sequence length="320" mass="34164">MKNIGIVTSGGDAPGMNAAIRAVVRVAHSKDLKVTGFKKGWHGLIRNDCMVLTPRSVSGIIQHGGTILHTSRCPEFNTEEGVEKGCESLASNNIDGLVVIGGDGSFRAALELGNKSGVPMIGIPATIDNDVFGTDETIGFDTAVNTAVQQIDKIRDTAVSHDRIFVVEVMGRKRGFLASTVGITVGAEIILVPEVEFIAENVFEIIRENAEKGKKSGIIVAAEGIGDTHQLTKDIRENTGLETRLSILGYAQRGGNPTARSRLLASLFGNRSVELLFEGQGNKAVVFQNGSVKSIDIKDSCEGEKRLDLSLIRLAEILAK</sequence>
<evidence type="ECO:0000256" key="3">
    <source>
        <dbReference type="ARBA" id="ARBA00004679"/>
    </source>
</evidence>
<comment type="caution">
    <text evidence="17">The sequence shown here is derived from an EMBL/GenBank/DDBJ whole genome shotgun (WGS) entry which is preliminary data.</text>
</comment>
<dbReference type="GO" id="GO:0042802">
    <property type="term" value="F:identical protein binding"/>
    <property type="evidence" value="ECO:0007669"/>
    <property type="project" value="TreeGrafter"/>
</dbReference>
<keyword evidence="8" id="KW-0479">Metal-binding</keyword>
<keyword evidence="12" id="KW-0460">Magnesium</keyword>
<dbReference type="FunFam" id="3.40.50.460:FF:000002">
    <property type="entry name" value="ATP-dependent 6-phosphofructokinase"/>
    <property type="match status" value="1"/>
</dbReference>
<feature type="domain" description="Phosphofructokinase" evidence="16">
    <location>
        <begin position="3"/>
        <end position="276"/>
    </location>
</feature>
<dbReference type="GO" id="GO:0005945">
    <property type="term" value="C:6-phosphofructokinase complex"/>
    <property type="evidence" value="ECO:0007669"/>
    <property type="project" value="TreeGrafter"/>
</dbReference>
<dbReference type="GO" id="GO:0006002">
    <property type="term" value="P:fructose 6-phosphate metabolic process"/>
    <property type="evidence" value="ECO:0007669"/>
    <property type="project" value="InterPro"/>
</dbReference>
<keyword evidence="13" id="KW-0324">Glycolysis</keyword>
<dbReference type="InterPro" id="IPR000023">
    <property type="entry name" value="Phosphofructokinase_dom"/>
</dbReference>
<evidence type="ECO:0000256" key="6">
    <source>
        <dbReference type="ARBA" id="ARBA00022533"/>
    </source>
</evidence>
<evidence type="ECO:0000256" key="4">
    <source>
        <dbReference type="ARBA" id="ARBA00012055"/>
    </source>
</evidence>
<evidence type="ECO:0000256" key="9">
    <source>
        <dbReference type="ARBA" id="ARBA00022741"/>
    </source>
</evidence>
<keyword evidence="7 17" id="KW-0808">Transferase</keyword>
<evidence type="ECO:0000313" key="18">
    <source>
        <dbReference type="Proteomes" id="UP001320159"/>
    </source>
</evidence>
<evidence type="ECO:0000256" key="13">
    <source>
        <dbReference type="ARBA" id="ARBA00023152"/>
    </source>
</evidence>
<keyword evidence="10" id="KW-0418">Kinase</keyword>
<dbReference type="AlphaFoldDB" id="A0AAP2W5B4"/>
<evidence type="ECO:0000256" key="8">
    <source>
        <dbReference type="ARBA" id="ARBA00022723"/>
    </source>
</evidence>
<reference evidence="17 18" key="1">
    <citation type="submission" date="2017-11" db="EMBL/GenBank/DDBJ databases">
        <title>Isolation and Characterization of Family Methanocellaceae Species from Potential Methane Hydrate Area Offshore Southwestern Taiwan.</title>
        <authorList>
            <person name="Zhang W.-L."/>
            <person name="Chen W.-C."/>
            <person name="Lai M.-C."/>
            <person name="Chen S.-C."/>
        </authorList>
    </citation>
    <scope>NUCLEOTIDE SEQUENCE [LARGE SCALE GENOMIC DNA]</scope>
    <source>
        <strain evidence="17 18">CWC-04</strain>
    </source>
</reference>
<dbReference type="PANTHER" id="PTHR13697">
    <property type="entry name" value="PHOSPHOFRUCTOKINASE"/>
    <property type="match status" value="1"/>
</dbReference>
<evidence type="ECO:0000256" key="2">
    <source>
        <dbReference type="ARBA" id="ARBA00004496"/>
    </source>
</evidence>
<dbReference type="InterPro" id="IPR035966">
    <property type="entry name" value="PKF_sf"/>
</dbReference>
<dbReference type="Gene3D" id="3.40.50.450">
    <property type="match status" value="1"/>
</dbReference>
<keyword evidence="5" id="KW-0963">Cytoplasm</keyword>
<evidence type="ECO:0000256" key="12">
    <source>
        <dbReference type="ARBA" id="ARBA00022842"/>
    </source>
</evidence>
<organism evidence="17 18">
    <name type="scientific">Methanooceanicella nereidis</name>
    <dbReference type="NCBI Taxonomy" id="2052831"/>
    <lineage>
        <taxon>Archaea</taxon>
        <taxon>Methanobacteriati</taxon>
        <taxon>Methanobacteriota</taxon>
        <taxon>Stenosarchaea group</taxon>
        <taxon>Methanomicrobia</taxon>
        <taxon>Methanocellales</taxon>
        <taxon>Methanocellaceae</taxon>
        <taxon>Methanooceanicella</taxon>
    </lineage>
</organism>
<dbReference type="SUPFAM" id="SSF53784">
    <property type="entry name" value="Phosphofructokinase"/>
    <property type="match status" value="1"/>
</dbReference>
<keyword evidence="6" id="KW-0021">Allosteric enzyme</keyword>
<protein>
    <recommendedName>
        <fullName evidence="4">6-phosphofructokinase</fullName>
        <ecNumber evidence="4">2.7.1.11</ecNumber>
    </recommendedName>
    <alternativeName>
        <fullName evidence="14">6-phosphofructokinase isozyme I</fullName>
    </alternativeName>
</protein>
<evidence type="ECO:0000313" key="17">
    <source>
        <dbReference type="EMBL" id="MCD1294148.1"/>
    </source>
</evidence>
<comment type="catalytic activity">
    <reaction evidence="15">
        <text>beta-D-fructose 6-phosphate + ATP = beta-D-fructose 1,6-bisphosphate + ADP + H(+)</text>
        <dbReference type="Rhea" id="RHEA:16109"/>
        <dbReference type="ChEBI" id="CHEBI:15378"/>
        <dbReference type="ChEBI" id="CHEBI:30616"/>
        <dbReference type="ChEBI" id="CHEBI:32966"/>
        <dbReference type="ChEBI" id="CHEBI:57634"/>
        <dbReference type="ChEBI" id="CHEBI:456216"/>
        <dbReference type="EC" id="2.7.1.11"/>
    </reaction>
</comment>
<proteinExistence type="inferred from homology"/>
<evidence type="ECO:0000259" key="16">
    <source>
        <dbReference type="Pfam" id="PF00365"/>
    </source>
</evidence>
<evidence type="ECO:0000256" key="15">
    <source>
        <dbReference type="ARBA" id="ARBA00048070"/>
    </source>
</evidence>
<evidence type="ECO:0000256" key="10">
    <source>
        <dbReference type="ARBA" id="ARBA00022777"/>
    </source>
</evidence>
<dbReference type="GO" id="GO:0016208">
    <property type="term" value="F:AMP binding"/>
    <property type="evidence" value="ECO:0007669"/>
    <property type="project" value="TreeGrafter"/>
</dbReference>
<evidence type="ECO:0000256" key="1">
    <source>
        <dbReference type="ARBA" id="ARBA00001946"/>
    </source>
</evidence>
<comment type="pathway">
    <text evidence="3">Carbohydrate degradation; glycolysis; D-glyceraldehyde 3-phosphate and glycerone phosphate from D-glucose: step 3/4.</text>
</comment>
<evidence type="ECO:0000256" key="14">
    <source>
        <dbReference type="ARBA" id="ARBA00030818"/>
    </source>
</evidence>
<comment type="cofactor">
    <cofactor evidence="1">
        <name>Mg(2+)</name>
        <dbReference type="ChEBI" id="CHEBI:18420"/>
    </cofactor>
</comment>
<dbReference type="InterPro" id="IPR022953">
    <property type="entry name" value="ATP_PFK"/>
</dbReference>
<keyword evidence="11" id="KW-0067">ATP-binding</keyword>
<dbReference type="EC" id="2.7.1.11" evidence="4"/>
<dbReference type="InterPro" id="IPR012003">
    <property type="entry name" value="ATP_PFK_prok-type"/>
</dbReference>
<dbReference type="PIRSF" id="PIRSF000532">
    <property type="entry name" value="ATP_PFK_prok"/>
    <property type="match status" value="1"/>
</dbReference>
<dbReference type="NCBIfam" id="NF002872">
    <property type="entry name" value="PRK03202.1"/>
    <property type="match status" value="1"/>
</dbReference>
<evidence type="ECO:0000256" key="11">
    <source>
        <dbReference type="ARBA" id="ARBA00022840"/>
    </source>
</evidence>
<dbReference type="GO" id="GO:0030388">
    <property type="term" value="P:fructose 1,6-bisphosphate metabolic process"/>
    <property type="evidence" value="ECO:0007669"/>
    <property type="project" value="TreeGrafter"/>
</dbReference>
<dbReference type="PRINTS" id="PR00476">
    <property type="entry name" value="PHFRCTKINASE"/>
</dbReference>
<comment type="subcellular location">
    <subcellularLocation>
        <location evidence="2">Cytoplasm</location>
    </subcellularLocation>
</comment>
<name>A0AAP2W5B4_9EURY</name>
<keyword evidence="9" id="KW-0547">Nucleotide-binding</keyword>
<keyword evidence="18" id="KW-1185">Reference proteome</keyword>
<dbReference type="InterPro" id="IPR012828">
    <property type="entry name" value="PFKA_ATP_prok"/>
</dbReference>
<dbReference type="EMBL" id="PGCK01000002">
    <property type="protein sequence ID" value="MCD1294148.1"/>
    <property type="molecule type" value="Genomic_DNA"/>
</dbReference>
<dbReference type="GO" id="GO:0003872">
    <property type="term" value="F:6-phosphofructokinase activity"/>
    <property type="evidence" value="ECO:0007669"/>
    <property type="project" value="UniProtKB-EC"/>
</dbReference>
<dbReference type="GO" id="GO:0070095">
    <property type="term" value="F:fructose-6-phosphate binding"/>
    <property type="evidence" value="ECO:0007669"/>
    <property type="project" value="TreeGrafter"/>
</dbReference>
<dbReference type="Proteomes" id="UP001320159">
    <property type="component" value="Unassembled WGS sequence"/>
</dbReference>
<dbReference type="RefSeq" id="WP_230740838.1">
    <property type="nucleotide sequence ID" value="NZ_PGCK01000002.1"/>
</dbReference>
<dbReference type="GO" id="GO:0061621">
    <property type="term" value="P:canonical glycolysis"/>
    <property type="evidence" value="ECO:0007669"/>
    <property type="project" value="TreeGrafter"/>
</dbReference>
<dbReference type="GO" id="GO:0048029">
    <property type="term" value="F:monosaccharide binding"/>
    <property type="evidence" value="ECO:0007669"/>
    <property type="project" value="TreeGrafter"/>
</dbReference>
<dbReference type="GO" id="GO:0046872">
    <property type="term" value="F:metal ion binding"/>
    <property type="evidence" value="ECO:0007669"/>
    <property type="project" value="UniProtKB-KW"/>
</dbReference>
<dbReference type="PANTHER" id="PTHR13697:SF4">
    <property type="entry name" value="ATP-DEPENDENT 6-PHOSPHOFRUCTOKINASE"/>
    <property type="match status" value="1"/>
</dbReference>
<evidence type="ECO:0000256" key="7">
    <source>
        <dbReference type="ARBA" id="ARBA00022679"/>
    </source>
</evidence>